<organism evidence="1 2">
    <name type="scientific">Parvicella tangerina</name>
    <dbReference type="NCBI Taxonomy" id="2829795"/>
    <lineage>
        <taxon>Bacteria</taxon>
        <taxon>Pseudomonadati</taxon>
        <taxon>Bacteroidota</taxon>
        <taxon>Flavobacteriia</taxon>
        <taxon>Flavobacteriales</taxon>
        <taxon>Parvicellaceae</taxon>
        <taxon>Parvicella</taxon>
    </lineage>
</organism>
<name>A0A916NIE7_9FLAO</name>
<sequence>MRPLFFILLLAPLFLLGQTKNIEIEGGYGVTSIDFDGIQLIVIGGNYTISPDKAPFYFYTGMNFSLNSANKAYYSKVRIPIGLNFNVGDKVQFILGGGLFQSYLFAQNFLTNSYLDDVYRIQLGVTGQIGVAYELPSKVNLVLSLQTNRDLTPIFVERKWSPGGAEYDQKKYSTDLFVKAGVRFPIAKK</sequence>
<dbReference type="AlphaFoldDB" id="A0A916NIE7"/>
<protein>
    <recommendedName>
        <fullName evidence="3">Outer membrane protein beta-barrel domain-containing protein</fullName>
    </recommendedName>
</protein>
<dbReference type="RefSeq" id="WP_258542545.1">
    <property type="nucleotide sequence ID" value="NZ_OU015584.1"/>
</dbReference>
<accession>A0A916NIE7</accession>
<dbReference type="KEGG" id="ptan:CRYO30217_02314"/>
<dbReference type="Proteomes" id="UP000683507">
    <property type="component" value="Chromosome"/>
</dbReference>
<keyword evidence="2" id="KW-1185">Reference proteome</keyword>
<evidence type="ECO:0008006" key="3">
    <source>
        <dbReference type="Google" id="ProtNLM"/>
    </source>
</evidence>
<evidence type="ECO:0000313" key="2">
    <source>
        <dbReference type="Proteomes" id="UP000683507"/>
    </source>
</evidence>
<proteinExistence type="predicted"/>
<reference evidence="1" key="1">
    <citation type="submission" date="2021-04" db="EMBL/GenBank/DDBJ databases">
        <authorList>
            <person name="Rodrigo-Torres L."/>
            <person name="Arahal R. D."/>
            <person name="Lucena T."/>
        </authorList>
    </citation>
    <scope>NUCLEOTIDE SEQUENCE</scope>
    <source>
        <strain evidence="1">AS29M-1</strain>
    </source>
</reference>
<dbReference type="EMBL" id="OU015584">
    <property type="protein sequence ID" value="CAG5083865.1"/>
    <property type="molecule type" value="Genomic_DNA"/>
</dbReference>
<gene>
    <name evidence="1" type="ORF">CRYO30217_02314</name>
</gene>
<evidence type="ECO:0000313" key="1">
    <source>
        <dbReference type="EMBL" id="CAG5083865.1"/>
    </source>
</evidence>